<accession>A0A0V0ZUE0</accession>
<name>A0A0V0ZUE0_TRIBR</name>
<evidence type="ECO:0000313" key="1">
    <source>
        <dbReference type="EMBL" id="KRY16343.1"/>
    </source>
</evidence>
<gene>
    <name evidence="1" type="ORF">T03_15879</name>
</gene>
<evidence type="ECO:0000313" key="2">
    <source>
        <dbReference type="Proteomes" id="UP000054653"/>
    </source>
</evidence>
<reference evidence="1 2" key="1">
    <citation type="submission" date="2015-01" db="EMBL/GenBank/DDBJ databases">
        <title>Evolution of Trichinella species and genotypes.</title>
        <authorList>
            <person name="Korhonen P.K."/>
            <person name="Edoardo P."/>
            <person name="Giuseppe L.R."/>
            <person name="Gasser R.B."/>
        </authorList>
    </citation>
    <scope>NUCLEOTIDE SEQUENCE [LARGE SCALE GENOMIC DNA]</scope>
    <source>
        <strain evidence="1">ISS120</strain>
    </source>
</reference>
<dbReference type="AlphaFoldDB" id="A0A0V0ZUE0"/>
<sequence>MQPAAGDSANGTALVFRHFNLMEAVSNRQEMDIEHLIY</sequence>
<dbReference type="EMBL" id="JYDI01003585">
    <property type="protein sequence ID" value="KRY16343.1"/>
    <property type="molecule type" value="Genomic_DNA"/>
</dbReference>
<keyword evidence="2" id="KW-1185">Reference proteome</keyword>
<proteinExistence type="predicted"/>
<dbReference type="Proteomes" id="UP000054653">
    <property type="component" value="Unassembled WGS sequence"/>
</dbReference>
<organism evidence="1 2">
    <name type="scientific">Trichinella britovi</name>
    <name type="common">Parasitic roundworm</name>
    <dbReference type="NCBI Taxonomy" id="45882"/>
    <lineage>
        <taxon>Eukaryota</taxon>
        <taxon>Metazoa</taxon>
        <taxon>Ecdysozoa</taxon>
        <taxon>Nematoda</taxon>
        <taxon>Enoplea</taxon>
        <taxon>Dorylaimia</taxon>
        <taxon>Trichinellida</taxon>
        <taxon>Trichinellidae</taxon>
        <taxon>Trichinella</taxon>
    </lineage>
</organism>
<comment type="caution">
    <text evidence="1">The sequence shown here is derived from an EMBL/GenBank/DDBJ whole genome shotgun (WGS) entry which is preliminary data.</text>
</comment>
<protein>
    <submittedName>
        <fullName evidence="1">Uncharacterized protein</fullName>
    </submittedName>
</protein>